<feature type="domain" description="Major facilitator superfamily (MFS) profile" evidence="9">
    <location>
        <begin position="19"/>
        <end position="464"/>
    </location>
</feature>
<comment type="subcellular location">
    <subcellularLocation>
        <location evidence="1">Membrane</location>
        <topology evidence="1">Multi-pass membrane protein</topology>
    </subcellularLocation>
</comment>
<name>A0AAE0TNJ0_9PEZI</name>
<dbReference type="PROSITE" id="PS50850">
    <property type="entry name" value="MFS"/>
    <property type="match status" value="1"/>
</dbReference>
<dbReference type="EMBL" id="JAUTXT010000055">
    <property type="protein sequence ID" value="KAK3670529.1"/>
    <property type="molecule type" value="Genomic_DNA"/>
</dbReference>
<dbReference type="PROSITE" id="PS00216">
    <property type="entry name" value="SUGAR_TRANSPORT_1"/>
    <property type="match status" value="1"/>
</dbReference>
<feature type="transmembrane region" description="Helical" evidence="8">
    <location>
        <begin position="157"/>
        <end position="177"/>
    </location>
</feature>
<evidence type="ECO:0000256" key="2">
    <source>
        <dbReference type="ARBA" id="ARBA00010992"/>
    </source>
</evidence>
<dbReference type="Proteomes" id="UP001274830">
    <property type="component" value="Unassembled WGS sequence"/>
</dbReference>
<keyword evidence="6 8" id="KW-0472">Membrane</keyword>
<keyword evidence="5 8" id="KW-1133">Transmembrane helix</keyword>
<evidence type="ECO:0000256" key="7">
    <source>
        <dbReference type="RuleBase" id="RU003346"/>
    </source>
</evidence>
<evidence type="ECO:0000259" key="9">
    <source>
        <dbReference type="PROSITE" id="PS50850"/>
    </source>
</evidence>
<feature type="transmembrane region" description="Helical" evidence="8">
    <location>
        <begin position="438"/>
        <end position="460"/>
    </location>
</feature>
<dbReference type="InterPro" id="IPR036259">
    <property type="entry name" value="MFS_trans_sf"/>
</dbReference>
<dbReference type="InterPro" id="IPR050360">
    <property type="entry name" value="MFS_Sugar_Transporters"/>
</dbReference>
<feature type="transmembrane region" description="Helical" evidence="8">
    <location>
        <begin position="20"/>
        <end position="41"/>
    </location>
</feature>
<keyword evidence="4 8" id="KW-0812">Transmembrane</keyword>
<dbReference type="SUPFAM" id="SSF103473">
    <property type="entry name" value="MFS general substrate transporter"/>
    <property type="match status" value="1"/>
</dbReference>
<gene>
    <name evidence="10" type="ORF">LTR78_009633</name>
</gene>
<dbReference type="GO" id="GO:0016020">
    <property type="term" value="C:membrane"/>
    <property type="evidence" value="ECO:0007669"/>
    <property type="project" value="UniProtKB-SubCell"/>
</dbReference>
<dbReference type="Pfam" id="PF00083">
    <property type="entry name" value="Sugar_tr"/>
    <property type="match status" value="1"/>
</dbReference>
<protein>
    <recommendedName>
        <fullName evidence="9">Major facilitator superfamily (MFS) profile domain-containing protein</fullName>
    </recommendedName>
</protein>
<keyword evidence="11" id="KW-1185">Reference proteome</keyword>
<feature type="transmembrane region" description="Helical" evidence="8">
    <location>
        <begin position="125"/>
        <end position="145"/>
    </location>
</feature>
<dbReference type="InterPro" id="IPR003663">
    <property type="entry name" value="Sugar/inositol_transpt"/>
</dbReference>
<evidence type="ECO:0000256" key="3">
    <source>
        <dbReference type="ARBA" id="ARBA00022448"/>
    </source>
</evidence>
<evidence type="ECO:0000313" key="11">
    <source>
        <dbReference type="Proteomes" id="UP001274830"/>
    </source>
</evidence>
<dbReference type="PANTHER" id="PTHR48022:SF45">
    <property type="entry name" value="MAJOR FACILITATOR SUPERFAMILY (MFS) PROFILE DOMAIN-CONTAINING PROTEIN-RELATED"/>
    <property type="match status" value="1"/>
</dbReference>
<feature type="transmembrane region" description="Helical" evidence="8">
    <location>
        <begin position="189"/>
        <end position="210"/>
    </location>
</feature>
<evidence type="ECO:0000313" key="10">
    <source>
        <dbReference type="EMBL" id="KAK3670529.1"/>
    </source>
</evidence>
<comment type="similarity">
    <text evidence="2 7">Belongs to the major facilitator superfamily. Sugar transporter (TC 2.A.1.1) family.</text>
</comment>
<dbReference type="PRINTS" id="PR00171">
    <property type="entry name" value="SUGRTRNSPORT"/>
</dbReference>
<dbReference type="NCBIfam" id="TIGR00879">
    <property type="entry name" value="SP"/>
    <property type="match status" value="1"/>
</dbReference>
<accession>A0AAE0TNJ0</accession>
<evidence type="ECO:0000256" key="6">
    <source>
        <dbReference type="ARBA" id="ARBA00023136"/>
    </source>
</evidence>
<dbReference type="PANTHER" id="PTHR48022">
    <property type="entry name" value="PLASTIDIC GLUCOSE TRANSPORTER 4"/>
    <property type="match status" value="1"/>
</dbReference>
<dbReference type="InterPro" id="IPR005829">
    <property type="entry name" value="Sugar_transporter_CS"/>
</dbReference>
<evidence type="ECO:0000256" key="1">
    <source>
        <dbReference type="ARBA" id="ARBA00004141"/>
    </source>
</evidence>
<dbReference type="AlphaFoldDB" id="A0AAE0TNJ0"/>
<comment type="caution">
    <text evidence="10">The sequence shown here is derived from an EMBL/GenBank/DDBJ whole genome shotgun (WGS) entry which is preliminary data.</text>
</comment>
<dbReference type="InterPro" id="IPR005828">
    <property type="entry name" value="MFS_sugar_transport-like"/>
</dbReference>
<dbReference type="GO" id="GO:0005351">
    <property type="term" value="F:carbohydrate:proton symporter activity"/>
    <property type="evidence" value="ECO:0007669"/>
    <property type="project" value="TreeGrafter"/>
</dbReference>
<feature type="transmembrane region" description="Helical" evidence="8">
    <location>
        <begin position="74"/>
        <end position="91"/>
    </location>
</feature>
<dbReference type="InterPro" id="IPR020846">
    <property type="entry name" value="MFS_dom"/>
</dbReference>
<keyword evidence="3 7" id="KW-0813">Transport</keyword>
<feature type="transmembrane region" description="Helical" evidence="8">
    <location>
        <begin position="406"/>
        <end position="426"/>
    </location>
</feature>
<proteinExistence type="inferred from homology"/>
<feature type="transmembrane region" description="Helical" evidence="8">
    <location>
        <begin position="378"/>
        <end position="399"/>
    </location>
</feature>
<feature type="transmembrane region" description="Helical" evidence="8">
    <location>
        <begin position="346"/>
        <end position="366"/>
    </location>
</feature>
<dbReference type="Gene3D" id="1.20.1250.20">
    <property type="entry name" value="MFS general substrate transporter like domains"/>
    <property type="match status" value="1"/>
</dbReference>
<feature type="transmembrane region" description="Helical" evidence="8">
    <location>
        <begin position="312"/>
        <end position="334"/>
    </location>
</feature>
<evidence type="ECO:0000256" key="8">
    <source>
        <dbReference type="SAM" id="Phobius"/>
    </source>
</evidence>
<reference evidence="10" key="1">
    <citation type="submission" date="2023-07" db="EMBL/GenBank/DDBJ databases">
        <title>Black Yeasts Isolated from many extreme environments.</title>
        <authorList>
            <person name="Coleine C."/>
            <person name="Stajich J.E."/>
            <person name="Selbmann L."/>
        </authorList>
    </citation>
    <scope>NUCLEOTIDE SEQUENCE</scope>
    <source>
        <strain evidence="10">CCFEE 5485</strain>
    </source>
</reference>
<sequence length="518" mass="56251">MGRRYILGLRGSQLRSAQIWAVILPAYILFGWNNAVAGPLLNLPSWVETFPRIDTVHAIGAQATDNARVQGTVVAMYTLGAFFGSLSCIWIGDKLGRKRTIQLGAAVDVIGALLQASSFSLGQLIVGRLVTGFGLGMLSATAPNWQSECASAAHRGAAVVLESLFISAGLALSAWLNLGMSFTTGSVSWRFPLAMSGFWGLIVVAMIPMLPESPRWLLKQGRSEEACQVLSALEGVPEDDPVVRADVAEIAESLEVTGKGRFSDVFKNGELRLFNRVCLACAGQMFQQLSGINALAFYVTTIFEKYLGLSGVLARILGACVFTFQTICSPIGVLTVDRFGRRKLMLVAAIGMGSCMAIVAGTSSQIHNIACVGTAGAFIFLFSLFFPVGFLGLTFLYAAEVSPLSVRVPITSISTGTAWLFNFLVAEITPVGFETLGWRYYIVWACINLFLIVPAVYLFFPETNGKHLEEVDQIFRDSKTIFDPVKVAHNMPSDVLVEDEIRQEKSTTEFPEYVRTNV</sequence>
<evidence type="ECO:0000256" key="5">
    <source>
        <dbReference type="ARBA" id="ARBA00022989"/>
    </source>
</evidence>
<organism evidence="10 11">
    <name type="scientific">Recurvomyces mirabilis</name>
    <dbReference type="NCBI Taxonomy" id="574656"/>
    <lineage>
        <taxon>Eukaryota</taxon>
        <taxon>Fungi</taxon>
        <taxon>Dikarya</taxon>
        <taxon>Ascomycota</taxon>
        <taxon>Pezizomycotina</taxon>
        <taxon>Dothideomycetes</taxon>
        <taxon>Dothideomycetidae</taxon>
        <taxon>Mycosphaerellales</taxon>
        <taxon>Teratosphaeriaceae</taxon>
        <taxon>Recurvomyces</taxon>
    </lineage>
</organism>
<evidence type="ECO:0000256" key="4">
    <source>
        <dbReference type="ARBA" id="ARBA00022692"/>
    </source>
</evidence>